<protein>
    <recommendedName>
        <fullName evidence="4">Secreted protein</fullName>
    </recommendedName>
</protein>
<dbReference type="Gramene" id="PRQ25871">
    <property type="protein sequence ID" value="PRQ25871"/>
    <property type="gene ID" value="RchiOBHm_Chr6g0288331"/>
</dbReference>
<organism evidence="2 3">
    <name type="scientific">Rosa chinensis</name>
    <name type="common">China rose</name>
    <dbReference type="NCBI Taxonomy" id="74649"/>
    <lineage>
        <taxon>Eukaryota</taxon>
        <taxon>Viridiplantae</taxon>
        <taxon>Streptophyta</taxon>
        <taxon>Embryophyta</taxon>
        <taxon>Tracheophyta</taxon>
        <taxon>Spermatophyta</taxon>
        <taxon>Magnoliopsida</taxon>
        <taxon>eudicotyledons</taxon>
        <taxon>Gunneridae</taxon>
        <taxon>Pentapetalae</taxon>
        <taxon>rosids</taxon>
        <taxon>fabids</taxon>
        <taxon>Rosales</taxon>
        <taxon>Rosaceae</taxon>
        <taxon>Rosoideae</taxon>
        <taxon>Rosoideae incertae sedis</taxon>
        <taxon>Rosa</taxon>
    </lineage>
</organism>
<keyword evidence="3" id="KW-1185">Reference proteome</keyword>
<name>A0A2P6PVC8_ROSCH</name>
<keyword evidence="1" id="KW-0732">Signal</keyword>
<feature type="signal peptide" evidence="1">
    <location>
        <begin position="1"/>
        <end position="15"/>
    </location>
</feature>
<sequence>MYCLIVLSSFHRCTAYLLLYCNNACMYICNSPTPLIIQSTHIYSPKLLLPLWKAAKGLSSRSVNYYPPCPDLNV</sequence>
<evidence type="ECO:0000313" key="2">
    <source>
        <dbReference type="EMBL" id="PRQ25871.1"/>
    </source>
</evidence>
<reference evidence="2 3" key="1">
    <citation type="journal article" date="2018" name="Nat. Genet.">
        <title>The Rosa genome provides new insights in the design of modern roses.</title>
        <authorList>
            <person name="Bendahmane M."/>
        </authorList>
    </citation>
    <scope>NUCLEOTIDE SEQUENCE [LARGE SCALE GENOMIC DNA]</scope>
    <source>
        <strain evidence="3">cv. Old Blush</strain>
    </source>
</reference>
<evidence type="ECO:0000313" key="3">
    <source>
        <dbReference type="Proteomes" id="UP000238479"/>
    </source>
</evidence>
<proteinExistence type="predicted"/>
<accession>A0A2P6PVC8</accession>
<gene>
    <name evidence="2" type="ORF">RchiOBHm_Chr6g0288331</name>
</gene>
<dbReference type="Proteomes" id="UP000238479">
    <property type="component" value="Chromosome 6"/>
</dbReference>
<evidence type="ECO:0008006" key="4">
    <source>
        <dbReference type="Google" id="ProtNLM"/>
    </source>
</evidence>
<dbReference type="EMBL" id="PDCK01000044">
    <property type="protein sequence ID" value="PRQ25871.1"/>
    <property type="molecule type" value="Genomic_DNA"/>
</dbReference>
<comment type="caution">
    <text evidence="2">The sequence shown here is derived from an EMBL/GenBank/DDBJ whole genome shotgun (WGS) entry which is preliminary data.</text>
</comment>
<dbReference type="AlphaFoldDB" id="A0A2P6PVC8"/>
<feature type="chain" id="PRO_5015203604" description="Secreted protein" evidence="1">
    <location>
        <begin position="16"/>
        <end position="74"/>
    </location>
</feature>
<evidence type="ECO:0000256" key="1">
    <source>
        <dbReference type="SAM" id="SignalP"/>
    </source>
</evidence>